<dbReference type="AlphaFoldDB" id="A0AAN9KD11"/>
<evidence type="ECO:0000256" key="4">
    <source>
        <dbReference type="ARBA" id="ARBA00023027"/>
    </source>
</evidence>
<reference evidence="9 10" key="1">
    <citation type="submission" date="2024-01" db="EMBL/GenBank/DDBJ databases">
        <title>The genomes of 5 underutilized Papilionoideae crops provide insights into root nodulation and disease resistanc.</title>
        <authorList>
            <person name="Jiang F."/>
        </authorList>
    </citation>
    <scope>NUCLEOTIDE SEQUENCE [LARGE SCALE GENOMIC DNA]</scope>
    <source>
        <strain evidence="9">LVBAO_FW01</strain>
        <tissue evidence="9">Leaves</tissue>
    </source>
</reference>
<dbReference type="EMBL" id="JAYMYQ010000008">
    <property type="protein sequence ID" value="KAK7314491.1"/>
    <property type="molecule type" value="Genomic_DNA"/>
</dbReference>
<dbReference type="InterPro" id="IPR016160">
    <property type="entry name" value="Ald_DH_CS_CYS"/>
</dbReference>
<keyword evidence="7" id="KW-0812">Transmembrane</keyword>
<keyword evidence="4" id="KW-0520">NAD</keyword>
<dbReference type="Proteomes" id="UP001367508">
    <property type="component" value="Unassembled WGS sequence"/>
</dbReference>
<keyword evidence="7" id="KW-1133">Transmembrane helix</keyword>
<dbReference type="SUPFAM" id="SSF53720">
    <property type="entry name" value="ALDH-like"/>
    <property type="match status" value="2"/>
</dbReference>
<sequence>MSDQNSKGHTASSFKIPTIKFTKLFINGDFVDSLSGREFETIDPRSEEVIAKIAEGTKEDVDLAVHASREAFDHGPWPRMPGAFVRYKWNRRLVASVCFFGLEILILFCNIILKLIWDVNQERGRIMMKWAELIDENVEEIAALDVIDAGKLYQWCKGIEVPSAASNIRYYAGAADKIHGEVLKASREFHAYTLLEPIGVVGHIIPWNFPSSLFVTKVAPSLAAGCTMVIKPAEQTPLSALFYAHLAKQAGIPDGVLNVVPGFGPTTGAAITSHMDIDKVSFTGSTDIGREVMRAAANSNLKPVSLELGGKSPFIVFDDADIDKAAELALLGVVFNKGEICVAGSRVFVQEGIYDEFEKKLVEKAKAWVVGDPFDSKTKQGPQVDKKQFEKILSYIEHGKREGATLLTGGKRVGNKGYYIEPTIFSNVKEDMVIAQDEIFGPVMALMKFKTIEEAIRSANNTKYGLAAGIMTKNLDTANTMSRSIRAGIVWINCYFVFGGDIPYGGYKMSGFGRDSGLDALHKYLQVKSVVTPIYNSPWL</sequence>
<dbReference type="Gene3D" id="3.40.605.10">
    <property type="entry name" value="Aldehyde Dehydrogenase, Chain A, domain 1"/>
    <property type="match status" value="2"/>
</dbReference>
<comment type="caution">
    <text evidence="9">The sequence shown here is derived from an EMBL/GenBank/DDBJ whole genome shotgun (WGS) entry which is preliminary data.</text>
</comment>
<dbReference type="InterPro" id="IPR029510">
    <property type="entry name" value="Ald_DH_CS_GLU"/>
</dbReference>
<dbReference type="PANTHER" id="PTHR11699">
    <property type="entry name" value="ALDEHYDE DEHYDROGENASE-RELATED"/>
    <property type="match status" value="1"/>
</dbReference>
<feature type="transmembrane region" description="Helical" evidence="7">
    <location>
        <begin position="93"/>
        <end position="117"/>
    </location>
</feature>
<dbReference type="InterPro" id="IPR016161">
    <property type="entry name" value="Ald_DH/histidinol_DH"/>
</dbReference>
<dbReference type="FunFam" id="3.40.605.10:FF:000001">
    <property type="entry name" value="Aldehyde dehydrogenase 1"/>
    <property type="match status" value="1"/>
</dbReference>
<dbReference type="Gene3D" id="3.40.309.10">
    <property type="entry name" value="Aldehyde Dehydrogenase, Chain A, domain 2"/>
    <property type="match status" value="1"/>
</dbReference>
<evidence type="ECO:0000256" key="3">
    <source>
        <dbReference type="ARBA" id="ARBA00023002"/>
    </source>
</evidence>
<comment type="subcellular location">
    <subcellularLocation>
        <location evidence="1">Mitochondrion matrix</location>
    </subcellularLocation>
</comment>
<name>A0AAN9KD11_CANGL</name>
<dbReference type="PROSITE" id="PS00070">
    <property type="entry name" value="ALDEHYDE_DEHYDR_CYS"/>
    <property type="match status" value="1"/>
</dbReference>
<keyword evidence="7" id="KW-0472">Membrane</keyword>
<dbReference type="GO" id="GO:0016620">
    <property type="term" value="F:oxidoreductase activity, acting on the aldehyde or oxo group of donors, NAD or NADP as acceptor"/>
    <property type="evidence" value="ECO:0007669"/>
    <property type="project" value="InterPro"/>
</dbReference>
<keyword evidence="3 6" id="KW-0560">Oxidoreductase</keyword>
<evidence type="ECO:0000313" key="10">
    <source>
        <dbReference type="Proteomes" id="UP001367508"/>
    </source>
</evidence>
<evidence type="ECO:0000259" key="8">
    <source>
        <dbReference type="Pfam" id="PF00171"/>
    </source>
</evidence>
<evidence type="ECO:0000256" key="2">
    <source>
        <dbReference type="ARBA" id="ARBA00009986"/>
    </source>
</evidence>
<dbReference type="Pfam" id="PF00171">
    <property type="entry name" value="Aldedh"/>
    <property type="match status" value="2"/>
</dbReference>
<dbReference type="PROSITE" id="PS00687">
    <property type="entry name" value="ALDEHYDE_DEHYDR_GLU"/>
    <property type="match status" value="1"/>
</dbReference>
<proteinExistence type="inferred from homology"/>
<evidence type="ECO:0000256" key="6">
    <source>
        <dbReference type="RuleBase" id="RU003345"/>
    </source>
</evidence>
<feature type="domain" description="Aldehyde dehydrogenase" evidence="8">
    <location>
        <begin position="121"/>
        <end position="530"/>
    </location>
</feature>
<dbReference type="InterPro" id="IPR016162">
    <property type="entry name" value="Ald_DH_N"/>
</dbReference>
<keyword evidence="10" id="KW-1185">Reference proteome</keyword>
<comment type="similarity">
    <text evidence="2 6">Belongs to the aldehyde dehydrogenase family.</text>
</comment>
<evidence type="ECO:0000256" key="1">
    <source>
        <dbReference type="ARBA" id="ARBA00004305"/>
    </source>
</evidence>
<evidence type="ECO:0000256" key="7">
    <source>
        <dbReference type="SAM" id="Phobius"/>
    </source>
</evidence>
<evidence type="ECO:0000313" key="9">
    <source>
        <dbReference type="EMBL" id="KAK7314491.1"/>
    </source>
</evidence>
<dbReference type="FunFam" id="3.40.605.10:FF:000026">
    <property type="entry name" value="Aldehyde dehydrogenase, putative"/>
    <property type="match status" value="1"/>
</dbReference>
<dbReference type="InterPro" id="IPR015590">
    <property type="entry name" value="Aldehyde_DH_dom"/>
</dbReference>
<gene>
    <name evidence="9" type="ORF">VNO77_33016</name>
</gene>
<dbReference type="FunFam" id="3.40.309.10:FF:000065">
    <property type="entry name" value="Aldehyde dehydrogenase3"/>
    <property type="match status" value="1"/>
</dbReference>
<dbReference type="GO" id="GO:0005759">
    <property type="term" value="C:mitochondrial matrix"/>
    <property type="evidence" value="ECO:0007669"/>
    <property type="project" value="UniProtKB-SubCell"/>
</dbReference>
<feature type="active site" evidence="5">
    <location>
        <position position="307"/>
    </location>
</feature>
<evidence type="ECO:0000256" key="5">
    <source>
        <dbReference type="PROSITE-ProRule" id="PRU10007"/>
    </source>
</evidence>
<accession>A0AAN9KD11</accession>
<feature type="domain" description="Aldehyde dehydrogenase" evidence="8">
    <location>
        <begin position="31"/>
        <end position="82"/>
    </location>
</feature>
<protein>
    <recommendedName>
        <fullName evidence="8">Aldehyde dehydrogenase domain-containing protein</fullName>
    </recommendedName>
</protein>
<dbReference type="InterPro" id="IPR016163">
    <property type="entry name" value="Ald_DH_C"/>
</dbReference>
<organism evidence="9 10">
    <name type="scientific">Canavalia gladiata</name>
    <name type="common">Sword bean</name>
    <name type="synonym">Dolichos gladiatus</name>
    <dbReference type="NCBI Taxonomy" id="3824"/>
    <lineage>
        <taxon>Eukaryota</taxon>
        <taxon>Viridiplantae</taxon>
        <taxon>Streptophyta</taxon>
        <taxon>Embryophyta</taxon>
        <taxon>Tracheophyta</taxon>
        <taxon>Spermatophyta</taxon>
        <taxon>Magnoliopsida</taxon>
        <taxon>eudicotyledons</taxon>
        <taxon>Gunneridae</taxon>
        <taxon>Pentapetalae</taxon>
        <taxon>rosids</taxon>
        <taxon>fabids</taxon>
        <taxon>Fabales</taxon>
        <taxon>Fabaceae</taxon>
        <taxon>Papilionoideae</taxon>
        <taxon>50 kb inversion clade</taxon>
        <taxon>NPAAA clade</taxon>
        <taxon>indigoferoid/millettioid clade</taxon>
        <taxon>Phaseoleae</taxon>
        <taxon>Canavalia</taxon>
    </lineage>
</organism>